<dbReference type="PIRSF" id="PIRSF006639">
    <property type="entry name" value="UCP006639_pph"/>
    <property type="match status" value="1"/>
</dbReference>
<gene>
    <name evidence="2" type="ORF">DI556_19275</name>
</gene>
<dbReference type="EMBL" id="QFPW01000021">
    <property type="protein sequence ID" value="PZQ46764.1"/>
    <property type="molecule type" value="Genomic_DNA"/>
</dbReference>
<accession>A0A2W5N120</accession>
<comment type="caution">
    <text evidence="2">The sequence shown here is derived from an EMBL/GenBank/DDBJ whole genome shotgun (WGS) entry which is preliminary data.</text>
</comment>
<protein>
    <recommendedName>
        <fullName evidence="1">NTP pyrophosphohydrolase MazG-like domain-containing protein</fullName>
    </recommendedName>
</protein>
<evidence type="ECO:0000259" key="1">
    <source>
        <dbReference type="Pfam" id="PF03819"/>
    </source>
</evidence>
<name>A0A2W5N120_RHOSU</name>
<feature type="domain" description="NTP pyrophosphohydrolase MazG-like" evidence="1">
    <location>
        <begin position="21"/>
        <end position="89"/>
    </location>
</feature>
<dbReference type="SUPFAM" id="SSF101386">
    <property type="entry name" value="all-alpha NTP pyrophosphatases"/>
    <property type="match status" value="1"/>
</dbReference>
<dbReference type="CDD" id="cd11541">
    <property type="entry name" value="NTP-PPase_u4"/>
    <property type="match status" value="1"/>
</dbReference>
<evidence type="ECO:0000313" key="3">
    <source>
        <dbReference type="Proteomes" id="UP000249185"/>
    </source>
</evidence>
<organism evidence="2 3">
    <name type="scientific">Rhodovulum sulfidophilum</name>
    <name type="common">Rhodobacter sulfidophilus</name>
    <dbReference type="NCBI Taxonomy" id="35806"/>
    <lineage>
        <taxon>Bacteria</taxon>
        <taxon>Pseudomonadati</taxon>
        <taxon>Pseudomonadota</taxon>
        <taxon>Alphaproteobacteria</taxon>
        <taxon>Rhodobacterales</taxon>
        <taxon>Paracoccaceae</taxon>
        <taxon>Rhodovulum</taxon>
    </lineage>
</organism>
<dbReference type="Proteomes" id="UP000249185">
    <property type="component" value="Unassembled WGS sequence"/>
</dbReference>
<dbReference type="InterPro" id="IPR004518">
    <property type="entry name" value="MazG-like_dom"/>
</dbReference>
<sequence length="90" mass="10280">MGFKKYEEFVDTMPDFDDAALGLAGEVGEVLEHVKKDRRPDGRRQPLNKEAFTAELGDVLFYLTRLAHKNGITLKEVADYNEKKLTKRHG</sequence>
<proteinExistence type="predicted"/>
<dbReference type="AlphaFoldDB" id="A0A2W5N120"/>
<reference evidence="2 3" key="1">
    <citation type="submission" date="2017-08" db="EMBL/GenBank/DDBJ databases">
        <title>Infants hospitalized years apart are colonized by the same room-sourced microbial strains.</title>
        <authorList>
            <person name="Brooks B."/>
            <person name="Olm M.R."/>
            <person name="Firek B.A."/>
            <person name="Baker R."/>
            <person name="Thomas B.C."/>
            <person name="Morowitz M.J."/>
            <person name="Banfield J.F."/>
        </authorList>
    </citation>
    <scope>NUCLEOTIDE SEQUENCE [LARGE SCALE GENOMIC DNA]</scope>
    <source>
        <strain evidence="2">S2_005_002_R2_34</strain>
    </source>
</reference>
<evidence type="ECO:0000313" key="2">
    <source>
        <dbReference type="EMBL" id="PZQ46764.1"/>
    </source>
</evidence>
<dbReference type="Pfam" id="PF03819">
    <property type="entry name" value="MazG"/>
    <property type="match status" value="1"/>
</dbReference>
<dbReference type="InterPro" id="IPR011379">
    <property type="entry name" value="MazG-related_GP37"/>
</dbReference>
<dbReference type="Gene3D" id="1.10.287.1080">
    <property type="entry name" value="MazG-like"/>
    <property type="match status" value="1"/>
</dbReference>